<evidence type="ECO:0000313" key="6">
    <source>
        <dbReference type="EMBL" id="XAY05217.1"/>
    </source>
</evidence>
<gene>
    <name evidence="6" type="ORF">DSM112329_02062</name>
</gene>
<accession>A0AAU7AUR3</accession>
<evidence type="ECO:0000259" key="5">
    <source>
        <dbReference type="Pfam" id="PF13439"/>
    </source>
</evidence>
<feature type="region of interest" description="Disordered" evidence="3">
    <location>
        <begin position="57"/>
        <end position="78"/>
    </location>
</feature>
<dbReference type="PANTHER" id="PTHR45947:SF13">
    <property type="entry name" value="TRANSFERASE"/>
    <property type="match status" value="1"/>
</dbReference>
<dbReference type="KEGG" id="parq:DSM112329_02062"/>
<dbReference type="GO" id="GO:1901137">
    <property type="term" value="P:carbohydrate derivative biosynthetic process"/>
    <property type="evidence" value="ECO:0007669"/>
    <property type="project" value="UniProtKB-ARBA"/>
</dbReference>
<dbReference type="InterPro" id="IPR050194">
    <property type="entry name" value="Glycosyltransferase_grp1"/>
</dbReference>
<sequence>MTRALTRGLAADEGVEVTLLAGSRHDQSGHGDARRFYTGLDLHEVDFTPSLAAADPTAHRATVPGTAPLQPSYEDRPNASDRVFTRLDAAAFEEHVSAWSRELVDAGAATADVLHLHHLTPLHEAAARVAPDVPVVTHLHGTELLLLEAIEAGELGGPHAQAWRERLCRWAHTSACLIVAPGNRARAMRVLDLGRDRFAELPNGFDPVTFRPLRVNREAVWRRVLVDEPRGWLPDAGPGSIAYDADVLERFRHGPVVLFVGRFTSVKRLPLLLDCFAAAQARTPLGATLVLVGGHPGEWEGEHPADAVARLGRDDVLLAGWHEQDELPELLAAADLLVLPSARESFGQVIVEAMACGVAPVAAASLGPARIIEDGRTGWLFDVDDADALTHALTEALSDAGERQRRAAAGERSALERFTWPAVAAQLADLLRAAAGDVPRQTQSTRDR</sequence>
<dbReference type="PANTHER" id="PTHR45947">
    <property type="entry name" value="SULFOQUINOVOSYL TRANSFERASE SQD2"/>
    <property type="match status" value="1"/>
</dbReference>
<protein>
    <submittedName>
        <fullName evidence="6">Glycosyltransferase</fullName>
    </submittedName>
</protein>
<organism evidence="6">
    <name type="scientific">Paraconexibacter sp. AEG42_29</name>
    <dbReference type="NCBI Taxonomy" id="2997339"/>
    <lineage>
        <taxon>Bacteria</taxon>
        <taxon>Bacillati</taxon>
        <taxon>Actinomycetota</taxon>
        <taxon>Thermoleophilia</taxon>
        <taxon>Solirubrobacterales</taxon>
        <taxon>Paraconexibacteraceae</taxon>
        <taxon>Paraconexibacter</taxon>
    </lineage>
</organism>
<evidence type="ECO:0000256" key="3">
    <source>
        <dbReference type="SAM" id="MobiDB-lite"/>
    </source>
</evidence>
<evidence type="ECO:0000256" key="2">
    <source>
        <dbReference type="ARBA" id="ARBA00022679"/>
    </source>
</evidence>
<dbReference type="Gene3D" id="3.40.50.2000">
    <property type="entry name" value="Glycogen Phosphorylase B"/>
    <property type="match status" value="2"/>
</dbReference>
<proteinExistence type="predicted"/>
<evidence type="ECO:0000256" key="1">
    <source>
        <dbReference type="ARBA" id="ARBA00022676"/>
    </source>
</evidence>
<dbReference type="Pfam" id="PF00534">
    <property type="entry name" value="Glycos_transf_1"/>
    <property type="match status" value="1"/>
</dbReference>
<dbReference type="SUPFAM" id="SSF53756">
    <property type="entry name" value="UDP-Glycosyltransferase/glycogen phosphorylase"/>
    <property type="match status" value="1"/>
</dbReference>
<feature type="domain" description="Glycosyl transferase family 1" evidence="4">
    <location>
        <begin position="253"/>
        <end position="410"/>
    </location>
</feature>
<dbReference type="Pfam" id="PF13439">
    <property type="entry name" value="Glyco_transf_4"/>
    <property type="match status" value="1"/>
</dbReference>
<evidence type="ECO:0000259" key="4">
    <source>
        <dbReference type="Pfam" id="PF00534"/>
    </source>
</evidence>
<keyword evidence="2" id="KW-0808">Transferase</keyword>
<name>A0AAU7AUR3_9ACTN</name>
<dbReference type="EMBL" id="CP114014">
    <property type="protein sequence ID" value="XAY05217.1"/>
    <property type="molecule type" value="Genomic_DNA"/>
</dbReference>
<dbReference type="CDD" id="cd03801">
    <property type="entry name" value="GT4_PimA-like"/>
    <property type="match status" value="1"/>
</dbReference>
<dbReference type="GO" id="GO:0016757">
    <property type="term" value="F:glycosyltransferase activity"/>
    <property type="evidence" value="ECO:0007669"/>
    <property type="project" value="UniProtKB-KW"/>
</dbReference>
<dbReference type="InterPro" id="IPR001296">
    <property type="entry name" value="Glyco_trans_1"/>
</dbReference>
<reference evidence="6" key="1">
    <citation type="submission" date="2022-12" db="EMBL/GenBank/DDBJ databases">
        <title>Paraconexibacter alkalitolerans sp. nov. and Baekduia alba sp. nov., isolated from soil and emended description of the genera Paraconexibacter (Chun et al., 2020) and Baekduia (An et al., 2020).</title>
        <authorList>
            <person name="Vieira S."/>
            <person name="Huber K.J."/>
            <person name="Geppert A."/>
            <person name="Wolf J."/>
            <person name="Neumann-Schaal M."/>
            <person name="Muesken M."/>
            <person name="Overmann J."/>
        </authorList>
    </citation>
    <scope>NUCLEOTIDE SEQUENCE</scope>
    <source>
        <strain evidence="6">AEG42_29</strain>
    </source>
</reference>
<keyword evidence="1" id="KW-0328">Glycosyltransferase</keyword>
<feature type="domain" description="Glycosyltransferase subfamily 4-like N-terminal" evidence="5">
    <location>
        <begin position="99"/>
        <end position="207"/>
    </location>
</feature>
<dbReference type="AlphaFoldDB" id="A0AAU7AUR3"/>
<dbReference type="InterPro" id="IPR028098">
    <property type="entry name" value="Glyco_trans_4-like_N"/>
</dbReference>